<evidence type="ECO:0000256" key="1">
    <source>
        <dbReference type="ARBA" id="ARBA00005417"/>
    </source>
</evidence>
<gene>
    <name evidence="6" type="ORF">RB2654_09259</name>
</gene>
<keyword evidence="7" id="KW-1185">Reference proteome</keyword>
<evidence type="ECO:0000256" key="4">
    <source>
        <dbReference type="ARBA" id="ARBA00022840"/>
    </source>
</evidence>
<keyword evidence="4 6" id="KW-0067">ATP-binding</keyword>
<evidence type="ECO:0000313" key="7">
    <source>
        <dbReference type="Proteomes" id="UP000002931"/>
    </source>
</evidence>
<dbReference type="PROSITE" id="PS00211">
    <property type="entry name" value="ABC_TRANSPORTER_1"/>
    <property type="match status" value="1"/>
</dbReference>
<dbReference type="HOGENOM" id="CLU_000604_1_22_5"/>
<protein>
    <submittedName>
        <fullName evidence="6">Putative ABC transporter ATP-binding protein</fullName>
    </submittedName>
</protein>
<dbReference type="Pfam" id="PF00005">
    <property type="entry name" value="ABC_tran"/>
    <property type="match status" value="1"/>
</dbReference>
<dbReference type="PANTHER" id="PTHR42788:SF13">
    <property type="entry name" value="ALIPHATIC SULFONATES IMPORT ATP-BINDING PROTEIN SSUB"/>
    <property type="match status" value="1"/>
</dbReference>
<dbReference type="InterPro" id="IPR003439">
    <property type="entry name" value="ABC_transporter-like_ATP-bd"/>
</dbReference>
<keyword evidence="3" id="KW-0547">Nucleotide-binding</keyword>
<dbReference type="AlphaFoldDB" id="A3VEA8"/>
<dbReference type="Gene3D" id="3.40.50.300">
    <property type="entry name" value="P-loop containing nucleotide triphosphate hydrolases"/>
    <property type="match status" value="1"/>
</dbReference>
<dbReference type="GO" id="GO:0005524">
    <property type="term" value="F:ATP binding"/>
    <property type="evidence" value="ECO:0007669"/>
    <property type="project" value="UniProtKB-KW"/>
</dbReference>
<proteinExistence type="inferred from homology"/>
<evidence type="ECO:0000256" key="2">
    <source>
        <dbReference type="ARBA" id="ARBA00022448"/>
    </source>
</evidence>
<accession>A3VEA8</accession>
<dbReference type="EMBL" id="AAMT01000005">
    <property type="protein sequence ID" value="EAQ13246.1"/>
    <property type="molecule type" value="Genomic_DNA"/>
</dbReference>
<feature type="domain" description="ABC transporter" evidence="5">
    <location>
        <begin position="7"/>
        <end position="227"/>
    </location>
</feature>
<comment type="caution">
    <text evidence="6">The sequence shown here is derived from an EMBL/GenBank/DDBJ whole genome shotgun (WGS) entry which is preliminary data.</text>
</comment>
<dbReference type="GO" id="GO:0016887">
    <property type="term" value="F:ATP hydrolysis activity"/>
    <property type="evidence" value="ECO:0007669"/>
    <property type="project" value="InterPro"/>
</dbReference>
<dbReference type="InterPro" id="IPR027417">
    <property type="entry name" value="P-loop_NTPase"/>
</dbReference>
<dbReference type="PANTHER" id="PTHR42788">
    <property type="entry name" value="TAURINE IMPORT ATP-BINDING PROTEIN-RELATED"/>
    <property type="match status" value="1"/>
</dbReference>
<sequence>MASGAELKADIAEKSFGQNTLFEGLRIEVPAGQVVALIGPSGVGKSTVLRMIAGIDTAYEGRILVDGVAPSAAEVPGFVFQDPRLLPWETALGNLLAVKPDLPPDEGRKLLAAVGLEAAADLRPAELSGGMQRRVALARALAVSSRLLLLDEPFVSIDRKLAMELWALLAGVVDRFGPTVILVTHDPYDAAALADRVITLRGRPAKLVDDTMLDVPRADRQDDLVAKIARELDAGMRA</sequence>
<dbReference type="Proteomes" id="UP000002931">
    <property type="component" value="Unassembled WGS sequence"/>
</dbReference>
<dbReference type="PROSITE" id="PS50893">
    <property type="entry name" value="ABC_TRANSPORTER_2"/>
    <property type="match status" value="1"/>
</dbReference>
<evidence type="ECO:0000313" key="6">
    <source>
        <dbReference type="EMBL" id="EAQ13246.1"/>
    </source>
</evidence>
<dbReference type="InterPro" id="IPR050166">
    <property type="entry name" value="ABC_transporter_ATP-bind"/>
</dbReference>
<organism evidence="6 7">
    <name type="scientific">Maritimibacter alkaliphilus HTCC2654</name>
    <dbReference type="NCBI Taxonomy" id="314271"/>
    <lineage>
        <taxon>Bacteria</taxon>
        <taxon>Pseudomonadati</taxon>
        <taxon>Pseudomonadota</taxon>
        <taxon>Alphaproteobacteria</taxon>
        <taxon>Rhodobacterales</taxon>
        <taxon>Roseobacteraceae</taxon>
        <taxon>Maritimibacter</taxon>
    </lineage>
</organism>
<evidence type="ECO:0000256" key="3">
    <source>
        <dbReference type="ARBA" id="ARBA00022741"/>
    </source>
</evidence>
<dbReference type="STRING" id="314271.RB2654_09259"/>
<dbReference type="RefSeq" id="WP_008330789.1">
    <property type="nucleotide sequence ID" value="NZ_CH902578.1"/>
</dbReference>
<dbReference type="eggNOG" id="COG1116">
    <property type="taxonomic scope" value="Bacteria"/>
</dbReference>
<dbReference type="SMART" id="SM00382">
    <property type="entry name" value="AAA"/>
    <property type="match status" value="1"/>
</dbReference>
<keyword evidence="2" id="KW-0813">Transport</keyword>
<name>A3VEA8_9RHOB</name>
<reference evidence="6 7" key="1">
    <citation type="journal article" date="2010" name="J. Bacteriol.">
        <title>Genome sequences of Pelagibaca bermudensis HTCC2601T and Maritimibacter alkaliphilus HTCC2654T, the type strains of two marine Roseobacter genera.</title>
        <authorList>
            <person name="Thrash J.C."/>
            <person name="Cho J.C."/>
            <person name="Ferriera S."/>
            <person name="Johnson J."/>
            <person name="Vergin K.L."/>
            <person name="Giovannoni S.J."/>
        </authorList>
    </citation>
    <scope>NUCLEOTIDE SEQUENCE [LARGE SCALE GENOMIC DNA]</scope>
    <source>
        <strain evidence="6 7">HTCC2654</strain>
    </source>
</reference>
<dbReference type="InterPro" id="IPR017871">
    <property type="entry name" value="ABC_transporter-like_CS"/>
</dbReference>
<dbReference type="OrthoDB" id="9802264at2"/>
<evidence type="ECO:0000259" key="5">
    <source>
        <dbReference type="PROSITE" id="PS50893"/>
    </source>
</evidence>
<dbReference type="InterPro" id="IPR003593">
    <property type="entry name" value="AAA+_ATPase"/>
</dbReference>
<dbReference type="SUPFAM" id="SSF52540">
    <property type="entry name" value="P-loop containing nucleoside triphosphate hydrolases"/>
    <property type="match status" value="1"/>
</dbReference>
<comment type="similarity">
    <text evidence="1">Belongs to the ABC transporter superfamily.</text>
</comment>